<organism evidence="2 3">
    <name type="scientific">Corallococcus macrosporus DSM 14697</name>
    <dbReference type="NCBI Taxonomy" id="1189310"/>
    <lineage>
        <taxon>Bacteria</taxon>
        <taxon>Pseudomonadati</taxon>
        <taxon>Myxococcota</taxon>
        <taxon>Myxococcia</taxon>
        <taxon>Myxococcales</taxon>
        <taxon>Cystobacterineae</taxon>
        <taxon>Myxococcaceae</taxon>
        <taxon>Corallococcus</taxon>
    </lineage>
</organism>
<sequence length="1494" mass="161929">MKALLSSLTALAALLMAPAALAQDPASCSLQSTSRLDALLNPARGSDERFFTSPSGPPNILLILDTSGSMAYWPIAWSNNDYYSYIDNRNGASPGCRQENIDALNYDASVEYPRMWLSLTNQDSPWFVPTSYYRFDGNGSGTQESFGMGNNPVRFDQPPPNTTISDSAATACANIVDTGNNSTRAAARAACAQCLTTKGYFQYRKNERIASGNFLNFYSPRGHSAVNVISQVLKDSERTRFGVVTFSASRDATDTVKWNNQDVVRFERFGPRCDQSLNQTERNNHRNNLLLKMNRGLQFNTGTPLTQVMWGASTYFRSSEDDPFPGWFGSGYLRDSDFDDEAEPGRAATCFTCGFNAMILLTDGEPNEPSSDSSQIPSQVRDLDVPCANCTAANQGANSGGTSSHIHRIAKWMWTHDMRPELDGSQQVATYTVGFALTNTRALNLLRTTADAGGGRFYAATNSSQLKTALQSIVDDVQNRNIAFAAAAISSFQTGSSTLSALMPRMSPASGDSAWRGDLWRFNQFNEFVEGVDKNADGDMDDIFVVDRDGDIVVEDTSGNFVKDGGSTPANQFWEARRALLARSLDSRKIYTVTDSNQDGRLTAADNAATPIEFTVANRETLKSYFGILGTPVCPTVESVSPLEIDPGKLLTGLGLTPQQAAAAMSVTVPTFSGMTQAQNWVNDICVRTLIQYVRGQDLADEDGNGNRTEVRRSVLGDIFHSAPVLVDPPMDKFLCNLGMSNQCTRTLYSQQLGVSPTPLATENISRCGDTVEVDAYDAYLHRYRRRDKLVLVGANDGMLHAFRDSTAGSDNCEGGMPMIEYTPSTGQEEWAFIPPDLLSRLHEMANGHQYYVDGDIMVRDVWADGSDGSQPDGIKQSTEYHTMAVLSEGRGGVHYVALELRADAGTGRFGAPRMQWMYPQPDSAEAALFGKTLFSLSPKPPPIGPVLVEAGTAPGGVSRYEVNTQERWVVALSGGWSPGQEKGRGIYVVDAWSPEVNGRNDNLWWKFEFDPNATGEQHGPARHLTHSVAAPVALVDYGVAGSVQQDGFFDTAVFGDMRGQLWVARMSVPGALDPSTGLIRNWSAARAFQMDRDSVGPNGVQGNSLTRTWPFYYVPSIGIQPGTGAMRALVGTGDRYALLDDEAGICRFDNPQACARYGCGNVEVDYQVNRIGENITQARHQWTQRGLAQTTLTRGTVSQPACGEPGQTVVSARFSRYEARTCPGAPQDYTSMSPARVECGKDAAGNFRCHDVSNVAPNFADLELTRTTNAIGKNRFYGVRVYGVSGQTFAEDATSVSADGPLTASQFDAARLSDRTSDNDTSGDLVDVTDITCDASGACSDTGAAPESPGWMLEYTDNITHKTAGGAATVASCTLWNVIYPSQDGEVCSSTAARARFYQADFLSGLPNCAASFDNARFQERSVLSPPPEPATVVMISPTGSVKDGVVVPEPGQRQLTSVDVSVNNEVLQNVYELPLTQEQHACRHENAAHCVP</sequence>
<dbReference type="SUPFAM" id="SSF53300">
    <property type="entry name" value="vWA-like"/>
    <property type="match status" value="1"/>
</dbReference>
<feature type="chain" id="PRO_5013327008" evidence="1">
    <location>
        <begin position="23"/>
        <end position="1494"/>
    </location>
</feature>
<evidence type="ECO:0000313" key="3">
    <source>
        <dbReference type="Proteomes" id="UP000217343"/>
    </source>
</evidence>
<evidence type="ECO:0000256" key="1">
    <source>
        <dbReference type="SAM" id="SignalP"/>
    </source>
</evidence>
<dbReference type="Proteomes" id="UP000217343">
    <property type="component" value="Chromosome"/>
</dbReference>
<dbReference type="Gene3D" id="3.40.50.410">
    <property type="entry name" value="von Willebrand factor, type A domain"/>
    <property type="match status" value="1"/>
</dbReference>
<dbReference type="RefSeq" id="WP_095957486.1">
    <property type="nucleotide sequence ID" value="NZ_CP022203.1"/>
</dbReference>
<evidence type="ECO:0000313" key="2">
    <source>
        <dbReference type="EMBL" id="ATB45773.1"/>
    </source>
</evidence>
<accession>A0A250JQ13</accession>
<dbReference type="InterPro" id="IPR036465">
    <property type="entry name" value="vWFA_dom_sf"/>
</dbReference>
<gene>
    <name evidence="2" type="ORF">MYMAC_001358</name>
</gene>
<protein>
    <submittedName>
        <fullName evidence="2">Tfp pilus assembly protein PilY</fullName>
    </submittedName>
</protein>
<dbReference type="EMBL" id="CP022203">
    <property type="protein sequence ID" value="ATB45773.1"/>
    <property type="molecule type" value="Genomic_DNA"/>
</dbReference>
<reference evidence="2 3" key="1">
    <citation type="submission" date="2017-06" db="EMBL/GenBank/DDBJ databases">
        <title>Sequencing and comparative analysis of myxobacterial genomes.</title>
        <authorList>
            <person name="Rupp O."/>
            <person name="Goesmann A."/>
            <person name="Sogaard-Andersen L."/>
        </authorList>
    </citation>
    <scope>NUCLEOTIDE SEQUENCE [LARGE SCALE GENOMIC DNA]</scope>
    <source>
        <strain evidence="2 3">DSM 14697</strain>
    </source>
</reference>
<dbReference type="OrthoDB" id="7156875at2"/>
<keyword evidence="3" id="KW-1185">Reference proteome</keyword>
<dbReference type="KEGG" id="mmas:MYMAC_001358"/>
<feature type="signal peptide" evidence="1">
    <location>
        <begin position="1"/>
        <end position="22"/>
    </location>
</feature>
<proteinExistence type="predicted"/>
<name>A0A250JQ13_9BACT</name>
<keyword evidence="1" id="KW-0732">Signal</keyword>